<dbReference type="OrthoDB" id="28230at2759"/>
<dbReference type="SUPFAM" id="SSF56112">
    <property type="entry name" value="Protein kinase-like (PK-like)"/>
    <property type="match status" value="1"/>
</dbReference>
<dbReference type="RefSeq" id="XP_023933017.1">
    <property type="nucleotide sequence ID" value="XM_024077249.1"/>
</dbReference>
<organism evidence="2 3">
    <name type="scientific">Lingula anatina</name>
    <name type="common">Brachiopod</name>
    <name type="synonym">Lingula unguis</name>
    <dbReference type="NCBI Taxonomy" id="7574"/>
    <lineage>
        <taxon>Eukaryota</taxon>
        <taxon>Metazoa</taxon>
        <taxon>Spiralia</taxon>
        <taxon>Lophotrochozoa</taxon>
        <taxon>Brachiopoda</taxon>
        <taxon>Linguliformea</taxon>
        <taxon>Lingulata</taxon>
        <taxon>Lingulida</taxon>
        <taxon>Linguloidea</taxon>
        <taxon>Lingulidae</taxon>
        <taxon>Lingula</taxon>
    </lineage>
</organism>
<evidence type="ECO:0000313" key="3">
    <source>
        <dbReference type="RefSeq" id="XP_023933017.1"/>
    </source>
</evidence>
<dbReference type="InterPro" id="IPR000719">
    <property type="entry name" value="Prot_kinase_dom"/>
</dbReference>
<sequence>MAPESLMDNLYTSKGDVWSFGVLLWEIVTLGCLPYPGIPGADLARMLHSGYRMGKPDHCTQQVYAIMQKCWQAEPGDRPSFEDLVQILQPLAASEELYVDISDFREDVHVNTAEIGQGEKC</sequence>
<dbReference type="GO" id="GO:0007169">
    <property type="term" value="P:cell surface receptor protein tyrosine kinase signaling pathway"/>
    <property type="evidence" value="ECO:0007669"/>
    <property type="project" value="TreeGrafter"/>
</dbReference>
<dbReference type="InParanoid" id="A0A2R2MSN9"/>
<proteinExistence type="predicted"/>
<dbReference type="STRING" id="7574.A0A2R2MSN9"/>
<accession>A0A2R2MSN9</accession>
<dbReference type="PROSITE" id="PS50011">
    <property type="entry name" value="PROTEIN_KINASE_DOM"/>
    <property type="match status" value="1"/>
</dbReference>
<dbReference type="InterPro" id="IPR050122">
    <property type="entry name" value="RTK"/>
</dbReference>
<evidence type="ECO:0000259" key="1">
    <source>
        <dbReference type="PROSITE" id="PS50011"/>
    </source>
</evidence>
<dbReference type="GeneID" id="112042536"/>
<dbReference type="Pfam" id="PF07714">
    <property type="entry name" value="PK_Tyr_Ser-Thr"/>
    <property type="match status" value="1"/>
</dbReference>
<protein>
    <submittedName>
        <fullName evidence="3">Tyrosine kinase receptor Cad96Ca-like</fullName>
    </submittedName>
</protein>
<dbReference type="Proteomes" id="UP000085678">
    <property type="component" value="Unplaced"/>
</dbReference>
<reference evidence="3" key="1">
    <citation type="submission" date="2025-08" db="UniProtKB">
        <authorList>
            <consortium name="RefSeq"/>
        </authorList>
    </citation>
    <scope>IDENTIFICATION</scope>
    <source>
        <tissue evidence="3">Gonads</tissue>
    </source>
</reference>
<dbReference type="InterPro" id="IPR001245">
    <property type="entry name" value="Ser-Thr/Tyr_kinase_cat_dom"/>
</dbReference>
<dbReference type="FunFam" id="1.10.510.10:FF:001927">
    <property type="entry name" value="Receptor protein-tyrosine kinase"/>
    <property type="match status" value="1"/>
</dbReference>
<dbReference type="InterPro" id="IPR020635">
    <property type="entry name" value="Tyr_kinase_cat_dom"/>
</dbReference>
<dbReference type="InterPro" id="IPR011009">
    <property type="entry name" value="Kinase-like_dom_sf"/>
</dbReference>
<name>A0A2R2MSN9_LINAN</name>
<evidence type="ECO:0000313" key="2">
    <source>
        <dbReference type="Proteomes" id="UP000085678"/>
    </source>
</evidence>
<dbReference type="GO" id="GO:0005524">
    <property type="term" value="F:ATP binding"/>
    <property type="evidence" value="ECO:0007669"/>
    <property type="project" value="InterPro"/>
</dbReference>
<dbReference type="GO" id="GO:0004714">
    <property type="term" value="F:transmembrane receptor protein tyrosine kinase activity"/>
    <property type="evidence" value="ECO:0007669"/>
    <property type="project" value="TreeGrafter"/>
</dbReference>
<keyword evidence="2" id="KW-1185">Reference proteome</keyword>
<feature type="domain" description="Protein kinase" evidence="1">
    <location>
        <begin position="1"/>
        <end position="92"/>
    </location>
</feature>
<dbReference type="GO" id="GO:0005886">
    <property type="term" value="C:plasma membrane"/>
    <property type="evidence" value="ECO:0007669"/>
    <property type="project" value="TreeGrafter"/>
</dbReference>
<dbReference type="GO" id="GO:0043235">
    <property type="term" value="C:receptor complex"/>
    <property type="evidence" value="ECO:0007669"/>
    <property type="project" value="TreeGrafter"/>
</dbReference>
<dbReference type="PRINTS" id="PR00109">
    <property type="entry name" value="TYRKINASE"/>
</dbReference>
<dbReference type="AlphaFoldDB" id="A0A2R2MSN9"/>
<dbReference type="SMART" id="SM00219">
    <property type="entry name" value="TyrKc"/>
    <property type="match status" value="1"/>
</dbReference>
<dbReference type="PANTHER" id="PTHR24416:SF611">
    <property type="entry name" value="TYROSINE-PROTEIN KINASE TRANSMEMBRANE RECEPTOR ROR"/>
    <property type="match status" value="1"/>
</dbReference>
<dbReference type="KEGG" id="lak:112042536"/>
<gene>
    <name evidence="3" type="primary">LOC112042536</name>
</gene>
<dbReference type="Gene3D" id="1.10.510.10">
    <property type="entry name" value="Transferase(Phosphotransferase) domain 1"/>
    <property type="match status" value="1"/>
</dbReference>
<dbReference type="PANTHER" id="PTHR24416">
    <property type="entry name" value="TYROSINE-PROTEIN KINASE RECEPTOR"/>
    <property type="match status" value="1"/>
</dbReference>